<feature type="transmembrane region" description="Helical" evidence="6">
    <location>
        <begin position="257"/>
        <end position="276"/>
    </location>
</feature>
<feature type="transmembrane region" description="Helical" evidence="6">
    <location>
        <begin position="119"/>
        <end position="136"/>
    </location>
</feature>
<evidence type="ECO:0000313" key="9">
    <source>
        <dbReference type="Proteomes" id="UP001061452"/>
    </source>
</evidence>
<dbReference type="PROSITE" id="PS50850">
    <property type="entry name" value="MFS"/>
    <property type="match status" value="1"/>
</dbReference>
<feature type="transmembrane region" description="Helical" evidence="6">
    <location>
        <begin position="20"/>
        <end position="38"/>
    </location>
</feature>
<feature type="transmembrane region" description="Helical" evidence="6">
    <location>
        <begin position="347"/>
        <end position="365"/>
    </location>
</feature>
<protein>
    <submittedName>
        <fullName evidence="8">Arabinose efflux permease</fullName>
    </submittedName>
</protein>
<keyword evidence="4 6" id="KW-1133">Transmembrane helix</keyword>
<evidence type="ECO:0000313" key="8">
    <source>
        <dbReference type="EMBL" id="GBQ69149.1"/>
    </source>
</evidence>
<feature type="transmembrane region" description="Helical" evidence="6">
    <location>
        <begin position="90"/>
        <end position="113"/>
    </location>
</feature>
<gene>
    <name evidence="8" type="ORF">AA0521_1396</name>
</gene>
<dbReference type="InterPro" id="IPR020846">
    <property type="entry name" value="MFS_dom"/>
</dbReference>
<feature type="transmembrane region" description="Helical" evidence="6">
    <location>
        <begin position="148"/>
        <end position="174"/>
    </location>
</feature>
<accession>A0ABQ0PHL9</accession>
<organism evidence="8 9">
    <name type="scientific">Komagataeibacter intermedius NRIC 0521</name>
    <dbReference type="NCBI Taxonomy" id="1307934"/>
    <lineage>
        <taxon>Bacteria</taxon>
        <taxon>Pseudomonadati</taxon>
        <taxon>Pseudomonadota</taxon>
        <taxon>Alphaproteobacteria</taxon>
        <taxon>Acetobacterales</taxon>
        <taxon>Acetobacteraceae</taxon>
        <taxon>Komagataeibacter</taxon>
    </lineage>
</organism>
<feature type="transmembrane region" description="Helical" evidence="6">
    <location>
        <begin position="371"/>
        <end position="391"/>
    </location>
</feature>
<dbReference type="InterPro" id="IPR036259">
    <property type="entry name" value="MFS_trans_sf"/>
</dbReference>
<feature type="transmembrane region" description="Helical" evidence="6">
    <location>
        <begin position="283"/>
        <end position="301"/>
    </location>
</feature>
<feature type="transmembrane region" description="Helical" evidence="6">
    <location>
        <begin position="224"/>
        <end position="251"/>
    </location>
</feature>
<feature type="transmembrane region" description="Helical" evidence="6">
    <location>
        <begin position="58"/>
        <end position="78"/>
    </location>
</feature>
<comment type="subcellular location">
    <subcellularLocation>
        <location evidence="1">Cell membrane</location>
        <topology evidence="1">Multi-pass membrane protein</topology>
    </subcellularLocation>
</comment>
<dbReference type="PANTHER" id="PTHR43124:SF3">
    <property type="entry name" value="CHLORAMPHENICOL EFFLUX PUMP RV0191"/>
    <property type="match status" value="1"/>
</dbReference>
<evidence type="ECO:0000256" key="1">
    <source>
        <dbReference type="ARBA" id="ARBA00004651"/>
    </source>
</evidence>
<proteinExistence type="predicted"/>
<dbReference type="InterPro" id="IPR011701">
    <property type="entry name" value="MFS"/>
</dbReference>
<feature type="transmembrane region" description="Helical" evidence="6">
    <location>
        <begin position="180"/>
        <end position="203"/>
    </location>
</feature>
<keyword evidence="3 6" id="KW-0812">Transmembrane</keyword>
<dbReference type="Proteomes" id="UP001061452">
    <property type="component" value="Unassembled WGS sequence"/>
</dbReference>
<evidence type="ECO:0000256" key="3">
    <source>
        <dbReference type="ARBA" id="ARBA00022692"/>
    </source>
</evidence>
<dbReference type="InterPro" id="IPR050189">
    <property type="entry name" value="MFS_Efflux_Transporters"/>
</dbReference>
<evidence type="ECO:0000256" key="6">
    <source>
        <dbReference type="SAM" id="Phobius"/>
    </source>
</evidence>
<keyword evidence="9" id="KW-1185">Reference proteome</keyword>
<dbReference type="Pfam" id="PF07690">
    <property type="entry name" value="MFS_1"/>
    <property type="match status" value="1"/>
</dbReference>
<comment type="caution">
    <text evidence="8">The sequence shown here is derived from an EMBL/GenBank/DDBJ whole genome shotgun (WGS) entry which is preliminary data.</text>
</comment>
<sequence length="403" mass="41742">MDASMSSETTEYDLSTSGRLPLGGLLALATAGFITILTEALPAGLLPQMGRSLNVSDAMVGQLVTLYAIGSLVAAIPLTSATQGWRRRRLLLLAIGGFAVVNTITAVSTSYVLTLAARFLAGVSAGLLWALLAGYASRMVAPALQGRAIAVAMVGTPLALSFGIPLGTFLGTMVGWRYTFGIMTVLTVGLLGWVVAAVPDFPGQGQGRRLTLRHVFLMPGVRKVLSVILLFVLAHNILYTYIAPFLLQVGIGGQVDMVLLVFGLTALVGIWLIGAFIDHWLRVMVLASIALFVIAGCILGFAGTSPIAIYIGAGLWGLAFGGAATLFQTASARAAGEGADIAQSMIVTVWNAAIAGGGIVGGLLLEHLGTTVIPWAATVLLLCALMIVVMASGSGFTRMPRNG</sequence>
<evidence type="ECO:0000256" key="2">
    <source>
        <dbReference type="ARBA" id="ARBA00022475"/>
    </source>
</evidence>
<keyword evidence="2" id="KW-1003">Cell membrane</keyword>
<evidence type="ECO:0000256" key="5">
    <source>
        <dbReference type="ARBA" id="ARBA00023136"/>
    </source>
</evidence>
<dbReference type="Gene3D" id="1.20.1250.20">
    <property type="entry name" value="MFS general substrate transporter like domains"/>
    <property type="match status" value="1"/>
</dbReference>
<feature type="transmembrane region" description="Helical" evidence="6">
    <location>
        <begin position="307"/>
        <end position="327"/>
    </location>
</feature>
<feature type="domain" description="Major facilitator superfamily (MFS) profile" evidence="7">
    <location>
        <begin position="24"/>
        <end position="395"/>
    </location>
</feature>
<reference evidence="8" key="1">
    <citation type="submission" date="2013-04" db="EMBL/GenBank/DDBJ databases">
        <title>The genome sequencing project of 58 acetic acid bacteria.</title>
        <authorList>
            <person name="Okamoto-Kainuma A."/>
            <person name="Ishikawa M."/>
            <person name="Umino S."/>
            <person name="Koizumi Y."/>
            <person name="Shiwa Y."/>
            <person name="Yoshikawa H."/>
            <person name="Matsutani M."/>
            <person name="Matsushita K."/>
        </authorList>
    </citation>
    <scope>NUCLEOTIDE SEQUENCE</scope>
    <source>
        <strain evidence="8">NRIC 0521</strain>
    </source>
</reference>
<dbReference type="CDD" id="cd17324">
    <property type="entry name" value="MFS_NepI_like"/>
    <property type="match status" value="1"/>
</dbReference>
<keyword evidence="5 6" id="KW-0472">Membrane</keyword>
<evidence type="ECO:0000256" key="4">
    <source>
        <dbReference type="ARBA" id="ARBA00022989"/>
    </source>
</evidence>
<dbReference type="PANTHER" id="PTHR43124">
    <property type="entry name" value="PURINE EFFLUX PUMP PBUE"/>
    <property type="match status" value="1"/>
</dbReference>
<dbReference type="SUPFAM" id="SSF103473">
    <property type="entry name" value="MFS general substrate transporter"/>
    <property type="match status" value="1"/>
</dbReference>
<dbReference type="EMBL" id="BAQJ01000051">
    <property type="protein sequence ID" value="GBQ69149.1"/>
    <property type="molecule type" value="Genomic_DNA"/>
</dbReference>
<evidence type="ECO:0000259" key="7">
    <source>
        <dbReference type="PROSITE" id="PS50850"/>
    </source>
</evidence>
<name>A0ABQ0PHL9_9PROT</name>